<evidence type="ECO:0000256" key="1">
    <source>
        <dbReference type="ARBA" id="ARBA00010645"/>
    </source>
</evidence>
<comment type="similarity">
    <text evidence="1 2">Belongs to the UPF0125 (RnfH) family.</text>
</comment>
<evidence type="ECO:0000313" key="3">
    <source>
        <dbReference type="EMBL" id="MCL6270005.1"/>
    </source>
</evidence>
<comment type="caution">
    <text evidence="3">The sequence shown here is derived from an EMBL/GenBank/DDBJ whole genome shotgun (WGS) entry which is preliminary data.</text>
</comment>
<dbReference type="Pfam" id="PF03658">
    <property type="entry name" value="Ub-RnfH"/>
    <property type="match status" value="1"/>
</dbReference>
<organism evidence="3 4">
    <name type="scientific">Parendozoicomonas callyspongiae</name>
    <dbReference type="NCBI Taxonomy" id="2942213"/>
    <lineage>
        <taxon>Bacteria</taxon>
        <taxon>Pseudomonadati</taxon>
        <taxon>Pseudomonadota</taxon>
        <taxon>Gammaproteobacteria</taxon>
        <taxon>Oceanospirillales</taxon>
        <taxon>Endozoicomonadaceae</taxon>
        <taxon>Parendozoicomonas</taxon>
    </lineage>
</organism>
<reference evidence="3 4" key="1">
    <citation type="submission" date="2022-05" db="EMBL/GenBank/DDBJ databases">
        <authorList>
            <person name="Park J.-S."/>
        </authorList>
    </citation>
    <scope>NUCLEOTIDE SEQUENCE [LARGE SCALE GENOMIC DNA]</scope>
    <source>
        <strain evidence="3 4">2012CJ34-2</strain>
    </source>
</reference>
<evidence type="ECO:0000256" key="2">
    <source>
        <dbReference type="HAMAP-Rule" id="MF_00460"/>
    </source>
</evidence>
<dbReference type="NCBIfam" id="NF002490">
    <property type="entry name" value="PRK01777.1"/>
    <property type="match status" value="1"/>
</dbReference>
<evidence type="ECO:0000313" key="4">
    <source>
        <dbReference type="Proteomes" id="UP001203338"/>
    </source>
</evidence>
<keyword evidence="4" id="KW-1185">Reference proteome</keyword>
<gene>
    <name evidence="3" type="ORF">M3P05_08650</name>
</gene>
<dbReference type="InterPro" id="IPR037021">
    <property type="entry name" value="RnfH_sf"/>
</dbReference>
<dbReference type="InterPro" id="IPR005346">
    <property type="entry name" value="RnfH"/>
</dbReference>
<dbReference type="PANTHER" id="PTHR37483">
    <property type="entry name" value="UPF0125 PROTEIN RATB"/>
    <property type="match status" value="1"/>
</dbReference>
<dbReference type="InterPro" id="IPR016155">
    <property type="entry name" value="Mopterin_synth/thiamin_S_b"/>
</dbReference>
<dbReference type="PANTHER" id="PTHR37483:SF1">
    <property type="entry name" value="UPF0125 PROTEIN RATB"/>
    <property type="match status" value="1"/>
</dbReference>
<name>A0ABT0PF44_9GAMM</name>
<dbReference type="RefSeq" id="WP_249699144.1">
    <property type="nucleotide sequence ID" value="NZ_JAMFLX010000009.1"/>
</dbReference>
<dbReference type="SUPFAM" id="SSF54285">
    <property type="entry name" value="MoaD/ThiS"/>
    <property type="match status" value="1"/>
</dbReference>
<dbReference type="EMBL" id="JAMFLX010000009">
    <property type="protein sequence ID" value="MCL6270005.1"/>
    <property type="molecule type" value="Genomic_DNA"/>
</dbReference>
<sequence>MADKDITVEVAYATPERQKIISVLVPEGTTFLQAAERSGICDFFPEIMLSEAKMGIFGKTVPKPSEQVLKNGERVEIYRELIADPKEVRRRRAEQAKAAKEK</sequence>
<accession>A0ABT0PF44</accession>
<dbReference type="HAMAP" id="MF_00460">
    <property type="entry name" value="UPF0125_RnfH"/>
    <property type="match status" value="1"/>
</dbReference>
<protein>
    <recommendedName>
        <fullName evidence="2">UPF0125 protein M3P05_08650</fullName>
    </recommendedName>
</protein>
<dbReference type="Gene3D" id="3.10.20.280">
    <property type="entry name" value="RnfH-like"/>
    <property type="match status" value="1"/>
</dbReference>
<dbReference type="Proteomes" id="UP001203338">
    <property type="component" value="Unassembled WGS sequence"/>
</dbReference>
<proteinExistence type="inferred from homology"/>